<dbReference type="InterPro" id="IPR015927">
    <property type="entry name" value="Peptidase_S24_S26A/B/C"/>
</dbReference>
<dbReference type="Pfam" id="PF00717">
    <property type="entry name" value="Peptidase_S24"/>
    <property type="match status" value="1"/>
</dbReference>
<dbReference type="AlphaFoldDB" id="A0A1G8L652"/>
<dbReference type="STRING" id="930129.SAMN05216352_108154"/>
<keyword evidence="5" id="KW-0256">Endoplasmic reticulum</keyword>
<sequence length="177" mass="20122">MKLIKKLLVILSLCTFLYAAYLFIYNSQNPDEIPKLFGYQTVKVLSGSMEPTFSAGDLLFLKETEEIKVGSVILFEQKGVLVTHRVVDVDTSGFRTKGDANTVLDANIVSPHEVRGIYAFHIPLFGYVIESIASIYSIMIGVFLISFTWIFSNYHRILKVLGLRKKYVRYKPQDLDV</sequence>
<dbReference type="Proteomes" id="UP000199017">
    <property type="component" value="Unassembled WGS sequence"/>
</dbReference>
<evidence type="ECO:0000256" key="8">
    <source>
        <dbReference type="ARBA" id="ARBA00023136"/>
    </source>
</evidence>
<feature type="transmembrane region" description="Helical" evidence="11">
    <location>
        <begin position="124"/>
        <end position="151"/>
    </location>
</feature>
<dbReference type="InterPro" id="IPR001733">
    <property type="entry name" value="Peptidase_S26B"/>
</dbReference>
<dbReference type="EMBL" id="FNDU01000008">
    <property type="protein sequence ID" value="SDI50670.1"/>
    <property type="molecule type" value="Genomic_DNA"/>
</dbReference>
<keyword evidence="4" id="KW-0378">Hydrolase</keyword>
<name>A0A1G8L652_9BACI</name>
<keyword evidence="8 11" id="KW-0472">Membrane</keyword>
<dbReference type="CDD" id="cd06530">
    <property type="entry name" value="S26_SPase_I"/>
    <property type="match status" value="1"/>
</dbReference>
<feature type="transmembrane region" description="Helical" evidence="11">
    <location>
        <begin position="7"/>
        <end position="25"/>
    </location>
</feature>
<dbReference type="OrthoDB" id="2243765at2"/>
<dbReference type="PROSITE" id="PS00501">
    <property type="entry name" value="SPASE_I_1"/>
    <property type="match status" value="1"/>
</dbReference>
<evidence type="ECO:0000256" key="11">
    <source>
        <dbReference type="SAM" id="Phobius"/>
    </source>
</evidence>
<dbReference type="SUPFAM" id="SSF51306">
    <property type="entry name" value="LexA/Signal peptidase"/>
    <property type="match status" value="1"/>
</dbReference>
<dbReference type="PANTHER" id="PTHR10806">
    <property type="entry name" value="SIGNAL PEPTIDASE COMPLEX CATALYTIC SUBUNIT SEC11"/>
    <property type="match status" value="1"/>
</dbReference>
<evidence type="ECO:0000256" key="6">
    <source>
        <dbReference type="ARBA" id="ARBA00022968"/>
    </source>
</evidence>
<keyword evidence="2" id="KW-0645">Protease</keyword>
<evidence type="ECO:0000256" key="4">
    <source>
        <dbReference type="ARBA" id="ARBA00022801"/>
    </source>
</evidence>
<dbReference type="InterPro" id="IPR019756">
    <property type="entry name" value="Pept_S26A_signal_pept_1_Ser-AS"/>
</dbReference>
<evidence type="ECO:0000313" key="13">
    <source>
        <dbReference type="EMBL" id="SDI50670.1"/>
    </source>
</evidence>
<dbReference type="PANTHER" id="PTHR10806:SF6">
    <property type="entry name" value="SIGNAL PEPTIDASE COMPLEX CATALYTIC SUBUNIT SEC11"/>
    <property type="match status" value="1"/>
</dbReference>
<dbReference type="InterPro" id="IPR036286">
    <property type="entry name" value="LexA/Signal_pep-like_sf"/>
</dbReference>
<evidence type="ECO:0000259" key="12">
    <source>
        <dbReference type="Pfam" id="PF00717"/>
    </source>
</evidence>
<dbReference type="InterPro" id="IPR019533">
    <property type="entry name" value="Peptidase_S26"/>
</dbReference>
<evidence type="ECO:0000256" key="5">
    <source>
        <dbReference type="ARBA" id="ARBA00022824"/>
    </source>
</evidence>
<comment type="subcellular location">
    <subcellularLocation>
        <location evidence="1">Endoplasmic reticulum membrane</location>
        <topology evidence="1">Single-pass type II membrane protein</topology>
    </subcellularLocation>
</comment>
<evidence type="ECO:0000256" key="7">
    <source>
        <dbReference type="ARBA" id="ARBA00022989"/>
    </source>
</evidence>
<keyword evidence="3 11" id="KW-0812">Transmembrane</keyword>
<evidence type="ECO:0000313" key="14">
    <source>
        <dbReference type="Proteomes" id="UP000199017"/>
    </source>
</evidence>
<dbReference type="GO" id="GO:0016020">
    <property type="term" value="C:membrane"/>
    <property type="evidence" value="ECO:0007669"/>
    <property type="project" value="UniProtKB-UniRule"/>
</dbReference>
<evidence type="ECO:0000256" key="9">
    <source>
        <dbReference type="ARBA" id="ARBA00045533"/>
    </source>
</evidence>
<dbReference type="NCBIfam" id="TIGR02228">
    <property type="entry name" value="sigpep_I_arch"/>
    <property type="match status" value="1"/>
</dbReference>
<dbReference type="RefSeq" id="WP_091586052.1">
    <property type="nucleotide sequence ID" value="NZ_FNDU01000008.1"/>
</dbReference>
<keyword evidence="6" id="KW-0735">Signal-anchor</keyword>
<dbReference type="GO" id="GO:0004252">
    <property type="term" value="F:serine-type endopeptidase activity"/>
    <property type="evidence" value="ECO:0007669"/>
    <property type="project" value="UniProtKB-UniRule"/>
</dbReference>
<proteinExistence type="predicted"/>
<dbReference type="GO" id="GO:0006465">
    <property type="term" value="P:signal peptide processing"/>
    <property type="evidence" value="ECO:0007669"/>
    <property type="project" value="UniProtKB-UniRule"/>
</dbReference>
<comment type="function">
    <text evidence="9">Catalytic component of the signal peptidase complex (SPC) which catalyzes the cleavage of N-terminal signal sequences from nascent proteins as they are translocated into the lumen of the endoplasmic reticulum. Specifically cleaves N-terminal signal peptides that contain a hydrophobic alpha-helix (h-region) shorter than 18-20 amino acids.</text>
</comment>
<keyword evidence="14" id="KW-1185">Reference proteome</keyword>
<accession>A0A1G8L652</accession>
<feature type="domain" description="Peptidase S24/S26A/S26B/S26C" evidence="12">
    <location>
        <begin position="42"/>
        <end position="95"/>
    </location>
</feature>
<reference evidence="13 14" key="1">
    <citation type="submission" date="2016-10" db="EMBL/GenBank/DDBJ databases">
        <authorList>
            <person name="de Groot N.N."/>
        </authorList>
    </citation>
    <scope>NUCLEOTIDE SEQUENCE [LARGE SCALE GENOMIC DNA]</scope>
    <source>
        <strain evidence="14">P4B,CCM 7963,CECT 7998,DSM 25260,IBRC-M 10614,KCTC 13821</strain>
    </source>
</reference>
<protein>
    <recommendedName>
        <fullName evidence="10">Signal peptidase I</fullName>
        <ecNumber evidence="10">3.4.21.89</ecNumber>
    </recommendedName>
</protein>
<organism evidence="13 14">
    <name type="scientific">Alteribacillus bidgolensis</name>
    <dbReference type="NCBI Taxonomy" id="930129"/>
    <lineage>
        <taxon>Bacteria</taxon>
        <taxon>Bacillati</taxon>
        <taxon>Bacillota</taxon>
        <taxon>Bacilli</taxon>
        <taxon>Bacillales</taxon>
        <taxon>Bacillaceae</taxon>
        <taxon>Alteribacillus</taxon>
    </lineage>
</organism>
<evidence type="ECO:0000256" key="10">
    <source>
        <dbReference type="NCBIfam" id="TIGR02228"/>
    </source>
</evidence>
<evidence type="ECO:0000256" key="3">
    <source>
        <dbReference type="ARBA" id="ARBA00022692"/>
    </source>
</evidence>
<evidence type="ECO:0000256" key="1">
    <source>
        <dbReference type="ARBA" id="ARBA00004648"/>
    </source>
</evidence>
<evidence type="ECO:0000256" key="2">
    <source>
        <dbReference type="ARBA" id="ARBA00022670"/>
    </source>
</evidence>
<dbReference type="EC" id="3.4.21.89" evidence="10"/>
<dbReference type="GO" id="GO:0009003">
    <property type="term" value="F:signal peptidase activity"/>
    <property type="evidence" value="ECO:0007669"/>
    <property type="project" value="UniProtKB-EC"/>
</dbReference>
<dbReference type="PRINTS" id="PR00728">
    <property type="entry name" value="SIGNALPTASE"/>
</dbReference>
<gene>
    <name evidence="13" type="ORF">SAMN05216352_108154</name>
</gene>
<keyword evidence="7 11" id="KW-1133">Transmembrane helix</keyword>